<sequence length="92" mass="10513">MTFACTDCSRCGKCYDKHSTCPQCAGPINLLEDACPNCGEPITDAMRDAAKQKYLAKKRIEHQKIVELAQQAKKRREQQERPKPVYPWEQGE</sequence>
<evidence type="ECO:0000313" key="2">
    <source>
        <dbReference type="EMBL" id="KAB1636027.1"/>
    </source>
</evidence>
<feature type="region of interest" description="Disordered" evidence="1">
    <location>
        <begin position="71"/>
        <end position="92"/>
    </location>
</feature>
<dbReference type="OrthoDB" id="3175209at2"/>
<reference evidence="2 3" key="1">
    <citation type="submission" date="2019-09" db="EMBL/GenBank/DDBJ databases">
        <title>Whole genome shotgun sequencing (WGS) of Ellagibacter isourolithinifaciens DSM 104140(T) and Adlercreutzia muris DSM 29508(T).</title>
        <authorList>
            <person name="Stoll D.A."/>
            <person name="Danylec N."/>
            <person name="Huch M."/>
        </authorList>
    </citation>
    <scope>NUCLEOTIDE SEQUENCE [LARGE SCALE GENOMIC DNA]</scope>
    <source>
        <strain evidence="2 3">DSM 104140</strain>
    </source>
</reference>
<accession>A0A6N6NJ11</accession>
<proteinExistence type="predicted"/>
<dbReference type="RefSeq" id="WP_158050384.1">
    <property type="nucleotide sequence ID" value="NZ_DAWAFB010000027.1"/>
</dbReference>
<evidence type="ECO:0000313" key="3">
    <source>
        <dbReference type="Proteomes" id="UP000468668"/>
    </source>
</evidence>
<evidence type="ECO:0000256" key="1">
    <source>
        <dbReference type="SAM" id="MobiDB-lite"/>
    </source>
</evidence>
<gene>
    <name evidence="2" type="ORF">F8C90_10060</name>
</gene>
<dbReference type="Proteomes" id="UP000468668">
    <property type="component" value="Unassembled WGS sequence"/>
</dbReference>
<keyword evidence="3" id="KW-1185">Reference proteome</keyword>
<protein>
    <submittedName>
        <fullName evidence="2">Uncharacterized protein</fullName>
    </submittedName>
</protein>
<organism evidence="2 3">
    <name type="scientific">Ellagibacter isourolithinifaciens</name>
    <dbReference type="NCBI Taxonomy" id="2137581"/>
    <lineage>
        <taxon>Bacteria</taxon>
        <taxon>Bacillati</taxon>
        <taxon>Actinomycetota</taxon>
        <taxon>Coriobacteriia</taxon>
        <taxon>Eggerthellales</taxon>
        <taxon>Eggerthellaceae</taxon>
        <taxon>Ellagibacter</taxon>
    </lineage>
</organism>
<dbReference type="GeneID" id="98658751"/>
<dbReference type="AlphaFoldDB" id="A0A6N6NJ11"/>
<name>A0A6N6NJ11_9ACTN</name>
<dbReference type="EMBL" id="WAJR01000037">
    <property type="protein sequence ID" value="KAB1636027.1"/>
    <property type="molecule type" value="Genomic_DNA"/>
</dbReference>
<comment type="caution">
    <text evidence="2">The sequence shown here is derived from an EMBL/GenBank/DDBJ whole genome shotgun (WGS) entry which is preliminary data.</text>
</comment>